<dbReference type="GO" id="GO:0005525">
    <property type="term" value="F:GTP binding"/>
    <property type="evidence" value="ECO:0007669"/>
    <property type="project" value="UniProtKB-KW"/>
</dbReference>
<evidence type="ECO:0000256" key="3">
    <source>
        <dbReference type="ARBA" id="ARBA00023134"/>
    </source>
</evidence>
<comment type="caution">
    <text evidence="6">The sequence shown here is derived from an EMBL/GenBank/DDBJ whole genome shotgun (WGS) entry which is preliminary data.</text>
</comment>
<evidence type="ECO:0000256" key="2">
    <source>
        <dbReference type="ARBA" id="ARBA00022741"/>
    </source>
</evidence>
<keyword evidence="2" id="KW-0547">Nucleotide-binding</keyword>
<comment type="similarity">
    <text evidence="1">Belongs to the small GTPase superfamily. Rab family.</text>
</comment>
<evidence type="ECO:0000313" key="6">
    <source>
        <dbReference type="EMBL" id="GFG32136.1"/>
    </source>
</evidence>
<evidence type="ECO:0000256" key="1">
    <source>
        <dbReference type="ARBA" id="ARBA00006270"/>
    </source>
</evidence>
<organism evidence="6 7">
    <name type="scientific">Coptotermes formosanus</name>
    <name type="common">Formosan subterranean termite</name>
    <dbReference type="NCBI Taxonomy" id="36987"/>
    <lineage>
        <taxon>Eukaryota</taxon>
        <taxon>Metazoa</taxon>
        <taxon>Ecdysozoa</taxon>
        <taxon>Arthropoda</taxon>
        <taxon>Hexapoda</taxon>
        <taxon>Insecta</taxon>
        <taxon>Pterygota</taxon>
        <taxon>Neoptera</taxon>
        <taxon>Polyneoptera</taxon>
        <taxon>Dictyoptera</taxon>
        <taxon>Blattodea</taxon>
        <taxon>Blattoidea</taxon>
        <taxon>Termitoidae</taxon>
        <taxon>Rhinotermitidae</taxon>
        <taxon>Coptotermes</taxon>
    </lineage>
</organism>
<evidence type="ECO:0000256" key="5">
    <source>
        <dbReference type="ARBA" id="ARBA00041562"/>
    </source>
</evidence>
<gene>
    <name evidence="6" type="ORF">Cfor_06898</name>
</gene>
<protein>
    <recommendedName>
        <fullName evidence="4">Intraflagellar transport protein 22 homolog</fullName>
    </recommendedName>
    <alternativeName>
        <fullName evidence="5">Rab-like protein 5</fullName>
    </alternativeName>
</protein>
<accession>A0A6L2PIB9</accession>
<dbReference type="Pfam" id="PF08477">
    <property type="entry name" value="Roc"/>
    <property type="match status" value="1"/>
</dbReference>
<dbReference type="GO" id="GO:0030990">
    <property type="term" value="C:intraciliary transport particle"/>
    <property type="evidence" value="ECO:0007669"/>
    <property type="project" value="UniProtKB-ARBA"/>
</dbReference>
<dbReference type="Gene3D" id="3.40.50.300">
    <property type="entry name" value="P-loop containing nucleotide triphosphate hydrolases"/>
    <property type="match status" value="1"/>
</dbReference>
<dbReference type="AlphaFoldDB" id="A0A6L2PIB9"/>
<keyword evidence="3" id="KW-0342">GTP-binding</keyword>
<evidence type="ECO:0000313" key="7">
    <source>
        <dbReference type="Proteomes" id="UP000502823"/>
    </source>
</evidence>
<evidence type="ECO:0000256" key="4">
    <source>
        <dbReference type="ARBA" id="ARBA00040799"/>
    </source>
</evidence>
<dbReference type="InParanoid" id="A0A6L2PIB9"/>
<sequence length="192" mass="21587">MYKLKILLIGPCASGKTTIANFLSGATENSSGEYRPTQGVRILEFEMQNLNVNNRNLKAAIELWDCSGDHKFEACWPALQRDAHGIIFVYNPSSGDHARDSELLYNYFITQTGFSHKNCVVFANQKQPADKDVRYSSRLLTTFSRMPQVPVNIEESGNRLRADFSSFIVSVLGGLRDRSEQEELNIISMQSA</sequence>
<dbReference type="SUPFAM" id="SSF52540">
    <property type="entry name" value="P-loop containing nucleoside triphosphate hydrolases"/>
    <property type="match status" value="1"/>
</dbReference>
<dbReference type="PANTHER" id="PTHR24073">
    <property type="entry name" value="DRAB5-RELATED"/>
    <property type="match status" value="1"/>
</dbReference>
<name>A0A6L2PIB9_COPFO</name>
<keyword evidence="7" id="KW-1185">Reference proteome</keyword>
<dbReference type="EMBL" id="BLKM01000350">
    <property type="protein sequence ID" value="GFG32136.1"/>
    <property type="molecule type" value="Genomic_DNA"/>
</dbReference>
<dbReference type="InterPro" id="IPR027417">
    <property type="entry name" value="P-loop_NTPase"/>
</dbReference>
<proteinExistence type="inferred from homology"/>
<reference evidence="7" key="1">
    <citation type="submission" date="2020-01" db="EMBL/GenBank/DDBJ databases">
        <title>Draft genome sequence of the Termite Coptotermes fromosanus.</title>
        <authorList>
            <person name="Itakura S."/>
            <person name="Yosikawa Y."/>
            <person name="Umezawa K."/>
        </authorList>
    </citation>
    <scope>NUCLEOTIDE SEQUENCE [LARGE SCALE GENOMIC DNA]</scope>
</reference>
<dbReference type="OrthoDB" id="275177at2759"/>
<dbReference type="Proteomes" id="UP000502823">
    <property type="component" value="Unassembled WGS sequence"/>
</dbReference>
<dbReference type="FunFam" id="3.40.50.300:FF:001100">
    <property type="entry name" value="intraflagellar transport protein 22 homolog"/>
    <property type="match status" value="1"/>
</dbReference>
<dbReference type="GO" id="GO:0005929">
    <property type="term" value="C:cilium"/>
    <property type="evidence" value="ECO:0007669"/>
    <property type="project" value="UniProtKB-ARBA"/>
</dbReference>